<accession>A0A518FMT6</accession>
<sequence>MKNWILGLLVLGLTGCGGGGEGASQPTVEDEVYANVIGLGDASGDEAMFQAAFVSGAAPENREDYSKYAFMVDGTAEISGDEATVPVKVIGGIISSQEGDSAAKKEGGEKSETKMTWKLQREGKEWKLKEAPLPG</sequence>
<name>A0A518A2Z3_9PLAN</name>
<dbReference type="RefSeq" id="WP_145105572.1">
    <property type="nucleotide sequence ID" value="NZ_CP036277.1"/>
</dbReference>
<organism evidence="2 3">
    <name type="scientific">Gimesia panareensis</name>
    <dbReference type="NCBI Taxonomy" id="2527978"/>
    <lineage>
        <taxon>Bacteria</taxon>
        <taxon>Pseudomonadati</taxon>
        <taxon>Planctomycetota</taxon>
        <taxon>Planctomycetia</taxon>
        <taxon>Planctomycetales</taxon>
        <taxon>Planctomycetaceae</taxon>
        <taxon>Gimesia</taxon>
    </lineage>
</organism>
<accession>A0A518A2Z3</accession>
<evidence type="ECO:0000313" key="3">
    <source>
        <dbReference type="Proteomes" id="UP000320839"/>
    </source>
</evidence>
<dbReference type="AlphaFoldDB" id="A0A518A2Z3"/>
<feature type="region of interest" description="Disordered" evidence="1">
    <location>
        <begin position="98"/>
        <end position="135"/>
    </location>
</feature>
<evidence type="ECO:0000256" key="1">
    <source>
        <dbReference type="SAM" id="MobiDB-lite"/>
    </source>
</evidence>
<dbReference type="PROSITE" id="PS51257">
    <property type="entry name" value="PROKAR_LIPOPROTEIN"/>
    <property type="match status" value="1"/>
</dbReference>
<dbReference type="OrthoDB" id="274113at2"/>
<feature type="compositionally biased region" description="Basic and acidic residues" evidence="1">
    <location>
        <begin position="101"/>
        <end position="135"/>
    </location>
</feature>
<gene>
    <name evidence="2" type="ORF">Pan153_23170</name>
</gene>
<evidence type="ECO:0000313" key="2">
    <source>
        <dbReference type="EMBL" id="QDV17664.1"/>
    </source>
</evidence>
<proteinExistence type="predicted"/>
<reference evidence="2 3" key="1">
    <citation type="submission" date="2019-02" db="EMBL/GenBank/DDBJ databases">
        <title>Deep-cultivation of Planctomycetes and their phenomic and genomic characterization uncovers novel biology.</title>
        <authorList>
            <person name="Wiegand S."/>
            <person name="Jogler M."/>
            <person name="Boedeker C."/>
            <person name="Pinto D."/>
            <person name="Vollmers J."/>
            <person name="Rivas-Marin E."/>
            <person name="Kohn T."/>
            <person name="Peeters S.H."/>
            <person name="Heuer A."/>
            <person name="Rast P."/>
            <person name="Oberbeckmann S."/>
            <person name="Bunk B."/>
            <person name="Jeske O."/>
            <person name="Meyerdierks A."/>
            <person name="Storesund J.E."/>
            <person name="Kallscheuer N."/>
            <person name="Luecker S."/>
            <person name="Lage O.M."/>
            <person name="Pohl T."/>
            <person name="Merkel B.J."/>
            <person name="Hornburger P."/>
            <person name="Mueller R.-W."/>
            <person name="Bruemmer F."/>
            <person name="Labrenz M."/>
            <person name="Spormann A.M."/>
            <person name="Op den Camp H."/>
            <person name="Overmann J."/>
            <person name="Amann R."/>
            <person name="Jetten M.S.M."/>
            <person name="Mascher T."/>
            <person name="Medema M.H."/>
            <person name="Devos D.P."/>
            <person name="Kaster A.-K."/>
            <person name="Ovreas L."/>
            <person name="Rohde M."/>
            <person name="Galperin M.Y."/>
            <person name="Jogler C."/>
        </authorList>
    </citation>
    <scope>NUCLEOTIDE SEQUENCE [LARGE SCALE GENOMIC DNA]</scope>
    <source>
        <strain evidence="2 3">Pan153</strain>
    </source>
</reference>
<dbReference type="Proteomes" id="UP000320839">
    <property type="component" value="Chromosome"/>
</dbReference>
<protein>
    <submittedName>
        <fullName evidence="2">Uncharacterized protein</fullName>
    </submittedName>
</protein>
<dbReference type="EMBL" id="CP036317">
    <property type="protein sequence ID" value="QDV17664.1"/>
    <property type="molecule type" value="Genomic_DNA"/>
</dbReference>